<evidence type="ECO:0000313" key="1">
    <source>
        <dbReference type="EMBL" id="CAK5042290.1"/>
    </source>
</evidence>
<organism evidence="1 2">
    <name type="scientific">Meloidogyne enterolobii</name>
    <name type="common">Root-knot nematode worm</name>
    <name type="synonym">Meloidogyne mayaguensis</name>
    <dbReference type="NCBI Taxonomy" id="390850"/>
    <lineage>
        <taxon>Eukaryota</taxon>
        <taxon>Metazoa</taxon>
        <taxon>Ecdysozoa</taxon>
        <taxon>Nematoda</taxon>
        <taxon>Chromadorea</taxon>
        <taxon>Rhabditida</taxon>
        <taxon>Tylenchina</taxon>
        <taxon>Tylenchomorpha</taxon>
        <taxon>Tylenchoidea</taxon>
        <taxon>Meloidogynidae</taxon>
        <taxon>Meloidogyninae</taxon>
        <taxon>Meloidogyne</taxon>
    </lineage>
</organism>
<dbReference type="EMBL" id="CAVMJV010000010">
    <property type="protein sequence ID" value="CAK5042290.1"/>
    <property type="molecule type" value="Genomic_DNA"/>
</dbReference>
<evidence type="ECO:0000313" key="2">
    <source>
        <dbReference type="Proteomes" id="UP001497535"/>
    </source>
</evidence>
<protein>
    <submittedName>
        <fullName evidence="1">Uncharacterized protein</fullName>
    </submittedName>
</protein>
<gene>
    <name evidence="1" type="ORF">MENTE1834_LOCUS10794</name>
</gene>
<dbReference type="Proteomes" id="UP001497535">
    <property type="component" value="Unassembled WGS sequence"/>
</dbReference>
<comment type="caution">
    <text evidence="1">The sequence shown here is derived from an EMBL/GenBank/DDBJ whole genome shotgun (WGS) entry which is preliminary data.</text>
</comment>
<name>A0ACB0YDI7_MELEN</name>
<keyword evidence="2" id="KW-1185">Reference proteome</keyword>
<proteinExistence type="predicted"/>
<accession>A0ACB0YDI7</accession>
<sequence length="171" mass="20007">MANLSIYAWRALTHKLHFQPFLLNTKQINLNNSSCFSSINLFKFSQFSSKSSFKSTCRRIHFCAQRFRMIEGTESIPPPIPMTEEEVHQRVLKAIKEWDRFPQDRVAKLELDARFVEDLSFDSLDLVEIVMSLEDEFGFEISIEDSEKFKTPRDAATYVIDHEGVNEDEEF</sequence>
<reference evidence="1" key="1">
    <citation type="submission" date="2023-11" db="EMBL/GenBank/DDBJ databases">
        <authorList>
            <person name="Poullet M."/>
        </authorList>
    </citation>
    <scope>NUCLEOTIDE SEQUENCE</scope>
    <source>
        <strain evidence="1">E1834</strain>
    </source>
</reference>